<dbReference type="Proteomes" id="UP001054837">
    <property type="component" value="Unassembled WGS sequence"/>
</dbReference>
<accession>A0AAV4T300</accession>
<name>A0AAV4T300_9ARAC</name>
<sequence length="91" mass="10729">MNAKPIYRVIETKTYKKSLQTDGNLKLYLPSIQEFVDLLPYDPFQGGVEKRKGTKNTYKKRFGDPWRVLFTTDKKDKIVELLKVVLRENAY</sequence>
<evidence type="ECO:0008006" key="3">
    <source>
        <dbReference type="Google" id="ProtNLM"/>
    </source>
</evidence>
<gene>
    <name evidence="1" type="ORF">CDAR_183121</name>
</gene>
<dbReference type="InterPro" id="IPR035093">
    <property type="entry name" value="RelE/ParE_toxin_dom_sf"/>
</dbReference>
<dbReference type="EMBL" id="BPLQ01008976">
    <property type="protein sequence ID" value="GIY40680.1"/>
    <property type="molecule type" value="Genomic_DNA"/>
</dbReference>
<comment type="caution">
    <text evidence="1">The sequence shown here is derived from an EMBL/GenBank/DDBJ whole genome shotgun (WGS) entry which is preliminary data.</text>
</comment>
<dbReference type="AlphaFoldDB" id="A0AAV4T300"/>
<evidence type="ECO:0000313" key="2">
    <source>
        <dbReference type="Proteomes" id="UP001054837"/>
    </source>
</evidence>
<reference evidence="1 2" key="1">
    <citation type="submission" date="2021-06" db="EMBL/GenBank/DDBJ databases">
        <title>Caerostris darwini draft genome.</title>
        <authorList>
            <person name="Kono N."/>
            <person name="Arakawa K."/>
        </authorList>
    </citation>
    <scope>NUCLEOTIDE SEQUENCE [LARGE SCALE GENOMIC DNA]</scope>
</reference>
<dbReference type="SUPFAM" id="SSF143011">
    <property type="entry name" value="RelE-like"/>
    <property type="match status" value="1"/>
</dbReference>
<organism evidence="1 2">
    <name type="scientific">Caerostris darwini</name>
    <dbReference type="NCBI Taxonomy" id="1538125"/>
    <lineage>
        <taxon>Eukaryota</taxon>
        <taxon>Metazoa</taxon>
        <taxon>Ecdysozoa</taxon>
        <taxon>Arthropoda</taxon>
        <taxon>Chelicerata</taxon>
        <taxon>Arachnida</taxon>
        <taxon>Araneae</taxon>
        <taxon>Araneomorphae</taxon>
        <taxon>Entelegynae</taxon>
        <taxon>Araneoidea</taxon>
        <taxon>Araneidae</taxon>
        <taxon>Caerostris</taxon>
    </lineage>
</organism>
<keyword evidence="2" id="KW-1185">Reference proteome</keyword>
<protein>
    <recommendedName>
        <fullName evidence="3">LAGLIDADG homing endonuclease</fullName>
    </recommendedName>
</protein>
<proteinExistence type="predicted"/>
<evidence type="ECO:0000313" key="1">
    <source>
        <dbReference type="EMBL" id="GIY40680.1"/>
    </source>
</evidence>
<dbReference type="Gene3D" id="3.30.2310.20">
    <property type="entry name" value="RelE-like"/>
    <property type="match status" value="1"/>
</dbReference>